<accession>A0A5A7P7I9</accession>
<dbReference type="Proteomes" id="UP000325081">
    <property type="component" value="Unassembled WGS sequence"/>
</dbReference>
<dbReference type="GO" id="GO:0032259">
    <property type="term" value="P:methylation"/>
    <property type="evidence" value="ECO:0007669"/>
    <property type="project" value="UniProtKB-KW"/>
</dbReference>
<proteinExistence type="predicted"/>
<keyword evidence="2" id="KW-0808">Transferase</keyword>
<evidence type="ECO:0000313" key="2">
    <source>
        <dbReference type="EMBL" id="GER28506.1"/>
    </source>
</evidence>
<name>A0A5A7P7I9_STRAF</name>
<dbReference type="AlphaFoldDB" id="A0A5A7P7I9"/>
<evidence type="ECO:0000313" key="3">
    <source>
        <dbReference type="Proteomes" id="UP000325081"/>
    </source>
</evidence>
<keyword evidence="2" id="KW-0489">Methyltransferase</keyword>
<sequence>MLNFNKSPRSYLSFSVFPHSPARPSAASFHAALPRNSPLASPRRPSGYLSVAACSHSNPDHCIAVDRFSTPPPAIHVEKPLPPPVHAIPPPRRHHRRPTRPLVPTVRCLLLRQDRPPCSGFSPGQPISRSAHLLGENPITDFAISKLTRVPCCCTFPIIPSDDAVGANAKQKVPDESTGIMFPVPIRNASLSELYASVCSLVTAVPESTMTPPLPSSPNRKVSGDAHPNQIHVVEGVQLRVPNQRRRHGVGRRSRVELQRRRRVGVAVDKAVGEGGGVDLRGERQGAAAQAN</sequence>
<protein>
    <submittedName>
        <fullName evidence="2">Ribosomal RNA large subunit methyltransferaseK/L</fullName>
    </submittedName>
</protein>
<feature type="region of interest" description="Disordered" evidence="1">
    <location>
        <begin position="271"/>
        <end position="292"/>
    </location>
</feature>
<reference evidence="3" key="1">
    <citation type="journal article" date="2019" name="Curr. Biol.">
        <title>Genome Sequence of Striga asiatica Provides Insight into the Evolution of Plant Parasitism.</title>
        <authorList>
            <person name="Yoshida S."/>
            <person name="Kim S."/>
            <person name="Wafula E.K."/>
            <person name="Tanskanen J."/>
            <person name="Kim Y.M."/>
            <person name="Honaas L."/>
            <person name="Yang Z."/>
            <person name="Spallek T."/>
            <person name="Conn C.E."/>
            <person name="Ichihashi Y."/>
            <person name="Cheong K."/>
            <person name="Cui S."/>
            <person name="Der J.P."/>
            <person name="Gundlach H."/>
            <person name="Jiao Y."/>
            <person name="Hori C."/>
            <person name="Ishida J.K."/>
            <person name="Kasahara H."/>
            <person name="Kiba T."/>
            <person name="Kim M.S."/>
            <person name="Koo N."/>
            <person name="Laohavisit A."/>
            <person name="Lee Y.H."/>
            <person name="Lumba S."/>
            <person name="McCourt P."/>
            <person name="Mortimer J.C."/>
            <person name="Mutuku J.M."/>
            <person name="Nomura T."/>
            <person name="Sasaki-Sekimoto Y."/>
            <person name="Seto Y."/>
            <person name="Wang Y."/>
            <person name="Wakatake T."/>
            <person name="Sakakibara H."/>
            <person name="Demura T."/>
            <person name="Yamaguchi S."/>
            <person name="Yoneyama K."/>
            <person name="Manabe R.I."/>
            <person name="Nelson D.C."/>
            <person name="Schulman A.H."/>
            <person name="Timko M.P."/>
            <person name="dePamphilis C.W."/>
            <person name="Choi D."/>
            <person name="Shirasu K."/>
        </authorList>
    </citation>
    <scope>NUCLEOTIDE SEQUENCE [LARGE SCALE GENOMIC DNA]</scope>
    <source>
        <strain evidence="3">cv. UVA1</strain>
    </source>
</reference>
<comment type="caution">
    <text evidence="2">The sequence shown here is derived from an EMBL/GenBank/DDBJ whole genome shotgun (WGS) entry which is preliminary data.</text>
</comment>
<organism evidence="2 3">
    <name type="scientific">Striga asiatica</name>
    <name type="common">Asiatic witchweed</name>
    <name type="synonym">Buchnera asiatica</name>
    <dbReference type="NCBI Taxonomy" id="4170"/>
    <lineage>
        <taxon>Eukaryota</taxon>
        <taxon>Viridiplantae</taxon>
        <taxon>Streptophyta</taxon>
        <taxon>Embryophyta</taxon>
        <taxon>Tracheophyta</taxon>
        <taxon>Spermatophyta</taxon>
        <taxon>Magnoliopsida</taxon>
        <taxon>eudicotyledons</taxon>
        <taxon>Gunneridae</taxon>
        <taxon>Pentapetalae</taxon>
        <taxon>asterids</taxon>
        <taxon>lamiids</taxon>
        <taxon>Lamiales</taxon>
        <taxon>Orobanchaceae</taxon>
        <taxon>Buchnereae</taxon>
        <taxon>Striga</taxon>
    </lineage>
</organism>
<dbReference type="EMBL" id="BKCP01002669">
    <property type="protein sequence ID" value="GER28506.1"/>
    <property type="molecule type" value="Genomic_DNA"/>
</dbReference>
<keyword evidence="3" id="KW-1185">Reference proteome</keyword>
<dbReference type="GO" id="GO:0008168">
    <property type="term" value="F:methyltransferase activity"/>
    <property type="evidence" value="ECO:0007669"/>
    <property type="project" value="UniProtKB-KW"/>
</dbReference>
<gene>
    <name evidence="2" type="ORF">STAS_04307</name>
</gene>
<evidence type="ECO:0000256" key="1">
    <source>
        <dbReference type="SAM" id="MobiDB-lite"/>
    </source>
</evidence>